<dbReference type="SUPFAM" id="SSF48371">
    <property type="entry name" value="ARM repeat"/>
    <property type="match status" value="1"/>
</dbReference>
<evidence type="ECO:0008006" key="4">
    <source>
        <dbReference type="Google" id="ProtNLM"/>
    </source>
</evidence>
<name>A0ABW3NRP8_9FLAO</name>
<evidence type="ECO:0000313" key="2">
    <source>
        <dbReference type="EMBL" id="MFD1095542.1"/>
    </source>
</evidence>
<keyword evidence="1" id="KW-0812">Transmembrane</keyword>
<dbReference type="RefSeq" id="WP_380744366.1">
    <property type="nucleotide sequence ID" value="NZ_JBHTLI010000001.1"/>
</dbReference>
<dbReference type="InterPro" id="IPR016024">
    <property type="entry name" value="ARM-type_fold"/>
</dbReference>
<evidence type="ECO:0000313" key="3">
    <source>
        <dbReference type="Proteomes" id="UP001597131"/>
    </source>
</evidence>
<comment type="caution">
    <text evidence="2">The sequence shown here is derived from an EMBL/GenBank/DDBJ whole genome shotgun (WGS) entry which is preliminary data.</text>
</comment>
<dbReference type="EMBL" id="JBHTLI010000001">
    <property type="protein sequence ID" value="MFD1095542.1"/>
    <property type="molecule type" value="Genomic_DNA"/>
</dbReference>
<accession>A0ABW3NRP8</accession>
<sequence length="349" mass="41683">MSEELLLIVIKISLTVLFVLWGSIAYSLYYRRKRGKQLQEIEMTFANIVSRYLYPEPNKPINLIEIQRKLRAAGIKPGKKSNVQFLIFLLIRTQRNILGKNHRKLQVLYKQIPPFRASITKLQKKSWYAKASGIREIYEMNQGQHLPEIFPLRNHPNIYVRREAQIAMVVFLGWESLRFLPYLKRNVTLWQQIKIVEKLYDHYKEPNLFYLRKSYGAEKDFARQLIIRIIRKYELMSEIGYVLKHLDSENHEVREAAIYCIQNFRLNNPEVEVIKNILPKIPNTSQKRQLLNYISANSEIDLIFYKKLLHDSNDVIKLKTAQILWENGYKETVQEFYYEQYSKTLEYAE</sequence>
<proteinExistence type="predicted"/>
<organism evidence="2 3">
    <name type="scientific">Salegentibacter chungangensis</name>
    <dbReference type="NCBI Taxonomy" id="1335724"/>
    <lineage>
        <taxon>Bacteria</taxon>
        <taxon>Pseudomonadati</taxon>
        <taxon>Bacteroidota</taxon>
        <taxon>Flavobacteriia</taxon>
        <taxon>Flavobacteriales</taxon>
        <taxon>Flavobacteriaceae</taxon>
        <taxon>Salegentibacter</taxon>
    </lineage>
</organism>
<reference evidence="3" key="1">
    <citation type="journal article" date="2019" name="Int. J. Syst. Evol. Microbiol.">
        <title>The Global Catalogue of Microorganisms (GCM) 10K type strain sequencing project: providing services to taxonomists for standard genome sequencing and annotation.</title>
        <authorList>
            <consortium name="The Broad Institute Genomics Platform"/>
            <consortium name="The Broad Institute Genome Sequencing Center for Infectious Disease"/>
            <person name="Wu L."/>
            <person name="Ma J."/>
        </authorList>
    </citation>
    <scope>NUCLEOTIDE SEQUENCE [LARGE SCALE GENOMIC DNA]</scope>
    <source>
        <strain evidence="3">CCUG 64793</strain>
    </source>
</reference>
<evidence type="ECO:0000256" key="1">
    <source>
        <dbReference type="SAM" id="Phobius"/>
    </source>
</evidence>
<keyword evidence="1" id="KW-1133">Transmembrane helix</keyword>
<keyword evidence="1" id="KW-0472">Membrane</keyword>
<keyword evidence="3" id="KW-1185">Reference proteome</keyword>
<dbReference type="Proteomes" id="UP001597131">
    <property type="component" value="Unassembled WGS sequence"/>
</dbReference>
<feature type="transmembrane region" description="Helical" evidence="1">
    <location>
        <begin position="6"/>
        <end position="29"/>
    </location>
</feature>
<protein>
    <recommendedName>
        <fullName evidence="4">HEAT repeat domain-containing protein</fullName>
    </recommendedName>
</protein>
<gene>
    <name evidence="2" type="ORF">ACFQ3Q_07275</name>
</gene>